<comment type="subcellular location">
    <subcellularLocation>
        <location evidence="1">Virion</location>
    </subcellularLocation>
</comment>
<dbReference type="NCBIfam" id="TIGR01554">
    <property type="entry name" value="major_cap_HK97"/>
    <property type="match status" value="1"/>
</dbReference>
<dbReference type="InterPro" id="IPR024455">
    <property type="entry name" value="Phage_capsid"/>
</dbReference>
<sequence length="405" mass="43721">MNTLELLDKKEQLKQRAEEIVSKAEKETRRLNEGEHAEFNSITVELEDIDKEIRKIASETKLTNTNNTSMKKEKFSLLKAINDVANSRQLDERAQEVVSAGIAEFRKSGQNYSGQIVLPIEERGDIQATVEGAGQETVAEDKLALLEPLRANLVMVKAGASYLSGLVGNVSIPAYSGSNVSWAGEVATATDGAGDFSEVNLEPKRLTAYVDVSKQFLIQDSASAEEMLKRDIVNAISDKLEATILGSAAGSATMPAGIFNGVTAETKDITYKRLVDMETALEEANVAGNKCFIVSPSAKGILKTTAKDAIYNVTDGGVHTCVGCAGCLMEENEVNGYPVYCTSNVTSKGVVMGHFEDFVIGQWGGIDLTVDPYTQAANGKVRLVINAYFDAKPRRTGSFQKAILK</sequence>
<evidence type="ECO:0000256" key="2">
    <source>
        <dbReference type="SAM" id="Coils"/>
    </source>
</evidence>
<dbReference type="EMBL" id="CZAE01000008">
    <property type="protein sequence ID" value="CUP18775.1"/>
    <property type="molecule type" value="Genomic_DNA"/>
</dbReference>
<gene>
    <name evidence="4" type="ORF">ERS852461_02047</name>
</gene>
<proteinExistence type="predicted"/>
<accession>A0A174LAF7</accession>
<name>A0A174LAF7_9BACE</name>
<evidence type="ECO:0000313" key="5">
    <source>
        <dbReference type="Proteomes" id="UP000095606"/>
    </source>
</evidence>
<dbReference type="InterPro" id="IPR054612">
    <property type="entry name" value="Phage_capsid-like_C"/>
</dbReference>
<dbReference type="SUPFAM" id="SSF56563">
    <property type="entry name" value="Major capsid protein gp5"/>
    <property type="match status" value="1"/>
</dbReference>
<keyword evidence="2" id="KW-0175">Coiled coil</keyword>
<dbReference type="Gene3D" id="3.30.2400.10">
    <property type="entry name" value="Major capsid protein gp5"/>
    <property type="match status" value="1"/>
</dbReference>
<evidence type="ECO:0000256" key="1">
    <source>
        <dbReference type="ARBA" id="ARBA00004328"/>
    </source>
</evidence>
<dbReference type="Proteomes" id="UP000095606">
    <property type="component" value="Unassembled WGS sequence"/>
</dbReference>
<protein>
    <submittedName>
        <fullName evidence="4">Predicted phage phi-C31 gp36 major capsid-like protein</fullName>
    </submittedName>
</protein>
<dbReference type="AlphaFoldDB" id="A0A174LAF7"/>
<dbReference type="Pfam" id="PF05065">
    <property type="entry name" value="Phage_capsid"/>
    <property type="match status" value="1"/>
</dbReference>
<dbReference type="RefSeq" id="WP_081030813.1">
    <property type="nucleotide sequence ID" value="NZ_CAXKYA010000027.1"/>
</dbReference>
<evidence type="ECO:0000313" key="4">
    <source>
        <dbReference type="EMBL" id="CUP18775.1"/>
    </source>
</evidence>
<organism evidence="4 5">
    <name type="scientific">Bacteroides faecis</name>
    <dbReference type="NCBI Taxonomy" id="674529"/>
    <lineage>
        <taxon>Bacteria</taxon>
        <taxon>Pseudomonadati</taxon>
        <taxon>Bacteroidota</taxon>
        <taxon>Bacteroidia</taxon>
        <taxon>Bacteroidales</taxon>
        <taxon>Bacteroidaceae</taxon>
        <taxon>Bacteroides</taxon>
    </lineage>
</organism>
<evidence type="ECO:0000259" key="3">
    <source>
        <dbReference type="Pfam" id="PF05065"/>
    </source>
</evidence>
<reference evidence="4 5" key="1">
    <citation type="submission" date="2015-09" db="EMBL/GenBank/DDBJ databases">
        <authorList>
            <consortium name="Pathogen Informatics"/>
        </authorList>
    </citation>
    <scope>NUCLEOTIDE SEQUENCE [LARGE SCALE GENOMIC DNA]</scope>
    <source>
        <strain evidence="4 5">2789STDY5834846</strain>
    </source>
</reference>
<feature type="domain" description="Phage capsid-like C-terminal" evidence="3">
    <location>
        <begin position="146"/>
        <end position="401"/>
    </location>
</feature>
<feature type="coiled-coil region" evidence="2">
    <location>
        <begin position="7"/>
        <end position="34"/>
    </location>
</feature>